<name>A0ACB5TZK9_AMBMO</name>
<dbReference type="Proteomes" id="UP001165064">
    <property type="component" value="Unassembled WGS sequence"/>
</dbReference>
<reference evidence="1" key="1">
    <citation type="submission" date="2023-04" db="EMBL/GenBank/DDBJ databases">
        <title>Ambrosiozyma monospora NBRC 10751.</title>
        <authorList>
            <person name="Ichikawa N."/>
            <person name="Sato H."/>
            <person name="Tonouchi N."/>
        </authorList>
    </citation>
    <scope>NUCLEOTIDE SEQUENCE</scope>
    <source>
        <strain evidence="1">NBRC 10751</strain>
    </source>
</reference>
<protein>
    <submittedName>
        <fullName evidence="1">Unnamed protein product</fullName>
    </submittedName>
</protein>
<evidence type="ECO:0000313" key="1">
    <source>
        <dbReference type="EMBL" id="GME97987.1"/>
    </source>
</evidence>
<gene>
    <name evidence="1" type="ORF">Amon02_001037900</name>
</gene>
<evidence type="ECO:0000313" key="2">
    <source>
        <dbReference type="Proteomes" id="UP001165064"/>
    </source>
</evidence>
<keyword evidence="2" id="KW-1185">Reference proteome</keyword>
<comment type="caution">
    <text evidence="1">The sequence shown here is derived from an EMBL/GenBank/DDBJ whole genome shotgun (WGS) entry which is preliminary data.</text>
</comment>
<organism evidence="1 2">
    <name type="scientific">Ambrosiozyma monospora</name>
    <name type="common">Yeast</name>
    <name type="synonym">Endomycopsis monosporus</name>
    <dbReference type="NCBI Taxonomy" id="43982"/>
    <lineage>
        <taxon>Eukaryota</taxon>
        <taxon>Fungi</taxon>
        <taxon>Dikarya</taxon>
        <taxon>Ascomycota</taxon>
        <taxon>Saccharomycotina</taxon>
        <taxon>Pichiomycetes</taxon>
        <taxon>Pichiales</taxon>
        <taxon>Pichiaceae</taxon>
        <taxon>Ambrosiozyma</taxon>
    </lineage>
</organism>
<proteinExistence type="predicted"/>
<sequence length="164" mass="18003">MSGAGFFNDKRRVFKSLSIIPIHEHLSLYQAQNQAFDAHVQNHNQVQKQQIDNMMAFTQLTPNPSSSITAGHNFDNNSNSRVGFNGSNGSNSTDDSNDSQNQTKFQEVETSILPNVGAGTDDKDNNGDDEGEGQGGGFIDADISLRQPDPIEHLDHDLSKIRMN</sequence>
<accession>A0ACB5TZK9</accession>
<dbReference type="EMBL" id="BSXS01010332">
    <property type="protein sequence ID" value="GME97987.1"/>
    <property type="molecule type" value="Genomic_DNA"/>
</dbReference>